<comment type="caution">
    <text evidence="2">The sequence shown here is derived from an EMBL/GenBank/DDBJ whole genome shotgun (WGS) entry which is preliminary data.</text>
</comment>
<accession>A0A317MUN0</accession>
<dbReference type="EMBL" id="QGTJ01000005">
    <property type="protein sequence ID" value="PWV61652.1"/>
    <property type="molecule type" value="Genomic_DNA"/>
</dbReference>
<gene>
    <name evidence="2" type="ORF">C7443_10580</name>
</gene>
<protein>
    <submittedName>
        <fullName evidence="2">Uncharacterized protein</fullName>
    </submittedName>
</protein>
<name>A0A317MUN0_9GAMM</name>
<reference evidence="2 3" key="1">
    <citation type="submission" date="2018-05" db="EMBL/GenBank/DDBJ databases">
        <title>Genomic Encyclopedia of Type Strains, Phase IV (KMG-IV): sequencing the most valuable type-strain genomes for metagenomic binning, comparative biology and taxonomic classification.</title>
        <authorList>
            <person name="Goeker M."/>
        </authorList>
    </citation>
    <scope>NUCLEOTIDE SEQUENCE [LARGE SCALE GENOMIC DNA]</scope>
    <source>
        <strain evidence="2 3">DSM 23606</strain>
    </source>
</reference>
<feature type="signal peptide" evidence="1">
    <location>
        <begin position="1"/>
        <end position="20"/>
    </location>
</feature>
<keyword evidence="1" id="KW-0732">Signal</keyword>
<evidence type="ECO:0000256" key="1">
    <source>
        <dbReference type="SAM" id="SignalP"/>
    </source>
</evidence>
<dbReference type="RefSeq" id="WP_110018440.1">
    <property type="nucleotide sequence ID" value="NZ_QGTJ01000005.1"/>
</dbReference>
<keyword evidence="3" id="KW-1185">Reference proteome</keyword>
<sequence>MSPFRPLLLLPWLFALPAFAAPPTLKATACAGRHEDCRVSRVLAAGKADDGTPLSIAEIALGLDDKADDAPEEGCRNEDGSLDGGREWWLLAGSRAPQHLFSLCNDGYGASGVGADEIVAGANRLTHRQLGGSAWRWETERSVSLQPLRPVHSSSCSFNTVQEGSGTRQWIDHAKLRIRRLAMVPASEQQAGELGLGCPDENTGWQAQPAPGLVAALQLPRIDPAAGDAVPARGQTLGSCALALNGNGEPGFRVYGEADSERDSEVRLLLAGDRTLLVQVRDSHPDATPADSWVQHDHLEFWLGLGTAPDANSRLSSKQPAQLGVTLDGQVWRGYGKAPLPKVERWTAHDENGRALTVLRLDWKQAIADAGLVAVWSQAVNGRQQRLVATTAIVGNRPLALPPAQAIPGLRCRLHDGRLDAGSDGGDPFAE</sequence>
<evidence type="ECO:0000313" key="3">
    <source>
        <dbReference type="Proteomes" id="UP000246569"/>
    </source>
</evidence>
<proteinExistence type="predicted"/>
<dbReference type="Proteomes" id="UP000246569">
    <property type="component" value="Unassembled WGS sequence"/>
</dbReference>
<feature type="chain" id="PRO_5016355109" evidence="1">
    <location>
        <begin position="21"/>
        <end position="431"/>
    </location>
</feature>
<organism evidence="2 3">
    <name type="scientific">Plasticicumulans acidivorans</name>
    <dbReference type="NCBI Taxonomy" id="886464"/>
    <lineage>
        <taxon>Bacteria</taxon>
        <taxon>Pseudomonadati</taxon>
        <taxon>Pseudomonadota</taxon>
        <taxon>Gammaproteobacteria</taxon>
        <taxon>Candidatus Competibacteraceae</taxon>
        <taxon>Plasticicumulans</taxon>
    </lineage>
</organism>
<dbReference type="OrthoDB" id="5504404at2"/>
<dbReference type="AlphaFoldDB" id="A0A317MUN0"/>
<evidence type="ECO:0000313" key="2">
    <source>
        <dbReference type="EMBL" id="PWV61652.1"/>
    </source>
</evidence>